<dbReference type="AlphaFoldDB" id="A0A8J2S1J8"/>
<feature type="region of interest" description="Disordered" evidence="1">
    <location>
        <begin position="1"/>
        <end position="66"/>
    </location>
</feature>
<reference evidence="2" key="1">
    <citation type="submission" date="2021-11" db="EMBL/GenBank/DDBJ databases">
        <authorList>
            <person name="Schell T."/>
        </authorList>
    </citation>
    <scope>NUCLEOTIDE SEQUENCE</scope>
    <source>
        <strain evidence="2">M5</strain>
    </source>
</reference>
<evidence type="ECO:0000313" key="3">
    <source>
        <dbReference type="Proteomes" id="UP000789390"/>
    </source>
</evidence>
<feature type="compositionally biased region" description="Polar residues" evidence="1">
    <location>
        <begin position="43"/>
        <end position="63"/>
    </location>
</feature>
<keyword evidence="3" id="KW-1185">Reference proteome</keyword>
<gene>
    <name evidence="2" type="ORF">DGAL_LOCUS16674</name>
</gene>
<sequence length="98" mass="10592">MIADFVTETAVTKSERTEQPEILQDSNQYDMNDNTPSNPPIASGSSQKSTNRWAETPHSSTSYMMPAGVRQLQNIALLSRDSLRASSVASASVTGSQN</sequence>
<evidence type="ECO:0000313" key="2">
    <source>
        <dbReference type="EMBL" id="CAH0112876.1"/>
    </source>
</evidence>
<protein>
    <submittedName>
        <fullName evidence="2">Uncharacterized protein</fullName>
    </submittedName>
</protein>
<accession>A0A8J2S1J8</accession>
<name>A0A8J2S1J8_9CRUS</name>
<dbReference type="Proteomes" id="UP000789390">
    <property type="component" value="Unassembled WGS sequence"/>
</dbReference>
<dbReference type="EMBL" id="CAKKLH010000333">
    <property type="protein sequence ID" value="CAH0112876.1"/>
    <property type="molecule type" value="Genomic_DNA"/>
</dbReference>
<organism evidence="2 3">
    <name type="scientific">Daphnia galeata</name>
    <dbReference type="NCBI Taxonomy" id="27404"/>
    <lineage>
        <taxon>Eukaryota</taxon>
        <taxon>Metazoa</taxon>
        <taxon>Ecdysozoa</taxon>
        <taxon>Arthropoda</taxon>
        <taxon>Crustacea</taxon>
        <taxon>Branchiopoda</taxon>
        <taxon>Diplostraca</taxon>
        <taxon>Cladocera</taxon>
        <taxon>Anomopoda</taxon>
        <taxon>Daphniidae</taxon>
        <taxon>Daphnia</taxon>
    </lineage>
</organism>
<comment type="caution">
    <text evidence="2">The sequence shown here is derived from an EMBL/GenBank/DDBJ whole genome shotgun (WGS) entry which is preliminary data.</text>
</comment>
<feature type="compositionally biased region" description="Polar residues" evidence="1">
    <location>
        <begin position="24"/>
        <end position="36"/>
    </location>
</feature>
<evidence type="ECO:0000256" key="1">
    <source>
        <dbReference type="SAM" id="MobiDB-lite"/>
    </source>
</evidence>
<proteinExistence type="predicted"/>